<dbReference type="GO" id="GO:0016279">
    <property type="term" value="F:protein-lysine N-methyltransferase activity"/>
    <property type="evidence" value="ECO:0007669"/>
    <property type="project" value="TreeGrafter"/>
</dbReference>
<keyword evidence="4" id="KW-1185">Reference proteome</keyword>
<dbReference type="InterPro" id="IPR001214">
    <property type="entry name" value="SET_dom"/>
</dbReference>
<name>A0AAV1IID4_9CHLO</name>
<evidence type="ECO:0000259" key="2">
    <source>
        <dbReference type="PROSITE" id="PS50280"/>
    </source>
</evidence>
<organism evidence="3 4">
    <name type="scientific">Coccomyxa viridis</name>
    <dbReference type="NCBI Taxonomy" id="1274662"/>
    <lineage>
        <taxon>Eukaryota</taxon>
        <taxon>Viridiplantae</taxon>
        <taxon>Chlorophyta</taxon>
        <taxon>core chlorophytes</taxon>
        <taxon>Trebouxiophyceae</taxon>
        <taxon>Trebouxiophyceae incertae sedis</taxon>
        <taxon>Coccomyxaceae</taxon>
        <taxon>Coccomyxa</taxon>
    </lineage>
</organism>
<dbReference type="InterPro" id="IPR046341">
    <property type="entry name" value="SET_dom_sf"/>
</dbReference>
<comment type="caution">
    <text evidence="3">The sequence shown here is derived from an EMBL/GenBank/DDBJ whole genome shotgun (WGS) entry which is preliminary data.</text>
</comment>
<evidence type="ECO:0000313" key="3">
    <source>
        <dbReference type="EMBL" id="CAK0787098.1"/>
    </source>
</evidence>
<gene>
    <name evidence="3" type="ORF">CVIRNUC_010314</name>
</gene>
<feature type="signal peptide" evidence="1">
    <location>
        <begin position="1"/>
        <end position="27"/>
    </location>
</feature>
<dbReference type="InterPro" id="IPR050600">
    <property type="entry name" value="SETD3_SETD6_MTase"/>
</dbReference>
<dbReference type="SUPFAM" id="SSF82199">
    <property type="entry name" value="SET domain"/>
    <property type="match status" value="1"/>
</dbReference>
<reference evidence="3 4" key="1">
    <citation type="submission" date="2023-10" db="EMBL/GenBank/DDBJ databases">
        <authorList>
            <person name="Maclean D."/>
            <person name="Macfadyen A."/>
        </authorList>
    </citation>
    <scope>NUCLEOTIDE SEQUENCE [LARGE SCALE GENOMIC DNA]</scope>
</reference>
<dbReference type="PANTHER" id="PTHR13271">
    <property type="entry name" value="UNCHARACTERIZED PUTATIVE METHYLTRANSFERASE"/>
    <property type="match status" value="1"/>
</dbReference>
<dbReference type="PANTHER" id="PTHR13271:SF151">
    <property type="entry name" value="SET DOMAIN-CONTAINING PROTEIN 4"/>
    <property type="match status" value="1"/>
</dbReference>
<sequence length="411" mass="46364">MKRTGSLIRSWLVTALLVSHASYVAVAADAAIDGDSSEANEIQTEMLKDPSEIDSATKLLMWIQQNDGLVDCQVGEVNAEGLRGVRAQRDMQQHQVAVKLPKVMAITLKEWNKTSEENALWLLKKKAVNKDWNVIMGPYWESLPKQGTLNTKETFPRSSLSLLQDDSMAAFVRVHQDFTANVLRGGKPHITTDVRAELEGQELSLEEFKHWTALVASYAFTFPDEDKNDTQIRIMLPLFDLLNHGNPDKANMGIMRDEEGSYIAYALRPIKKGEELVHAYNKVCERNDQSLFHYGFIQDTDPPRLAALDLPSGNLYDAVAYNETDYEEGGRLATAEEKKRLEDLLASFPTTQPEDEKLIAGGGWMGSLLGQGKITGEVERMFVRFRILRKRALRYYIEKLARQLQGDKAEL</sequence>
<dbReference type="AlphaFoldDB" id="A0AAV1IID4"/>
<protein>
    <recommendedName>
        <fullName evidence="2">SET domain-containing protein</fullName>
    </recommendedName>
</protein>
<dbReference type="Gene3D" id="3.90.1410.10">
    <property type="entry name" value="set domain protein methyltransferase, domain 1"/>
    <property type="match status" value="1"/>
</dbReference>
<proteinExistence type="predicted"/>
<dbReference type="CDD" id="cd10527">
    <property type="entry name" value="SET_LSMT"/>
    <property type="match status" value="1"/>
</dbReference>
<keyword evidence="1" id="KW-0732">Signal</keyword>
<feature type="domain" description="SET" evidence="2">
    <location>
        <begin position="67"/>
        <end position="281"/>
    </location>
</feature>
<dbReference type="EMBL" id="CAUYUE010000016">
    <property type="protein sequence ID" value="CAK0787098.1"/>
    <property type="molecule type" value="Genomic_DNA"/>
</dbReference>
<dbReference type="Pfam" id="PF00856">
    <property type="entry name" value="SET"/>
    <property type="match status" value="1"/>
</dbReference>
<feature type="chain" id="PRO_5043886352" description="SET domain-containing protein" evidence="1">
    <location>
        <begin position="28"/>
        <end position="411"/>
    </location>
</feature>
<evidence type="ECO:0000313" key="4">
    <source>
        <dbReference type="Proteomes" id="UP001314263"/>
    </source>
</evidence>
<dbReference type="Proteomes" id="UP001314263">
    <property type="component" value="Unassembled WGS sequence"/>
</dbReference>
<dbReference type="PROSITE" id="PS50280">
    <property type="entry name" value="SET"/>
    <property type="match status" value="1"/>
</dbReference>
<evidence type="ECO:0000256" key="1">
    <source>
        <dbReference type="SAM" id="SignalP"/>
    </source>
</evidence>
<accession>A0AAV1IID4</accession>